<organism evidence="3 4">
    <name type="scientific">Capnocytophaga canis</name>
    <dbReference type="NCBI Taxonomy" id="1848903"/>
    <lineage>
        <taxon>Bacteria</taxon>
        <taxon>Pseudomonadati</taxon>
        <taxon>Bacteroidota</taxon>
        <taxon>Flavobacteriia</taxon>
        <taxon>Flavobacteriales</taxon>
        <taxon>Flavobacteriaceae</taxon>
        <taxon>Capnocytophaga</taxon>
    </lineage>
</organism>
<gene>
    <name evidence="3" type="ORF">CCAND38_230006</name>
</gene>
<feature type="domain" description="DUF5723" evidence="2">
    <location>
        <begin position="88"/>
        <end position="427"/>
    </location>
</feature>
<keyword evidence="1" id="KW-0732">Signal</keyword>
<proteinExistence type="predicted"/>
<dbReference type="RefSeq" id="WP_042343943.1">
    <property type="nucleotide sequence ID" value="NZ_CDOI01000133.1"/>
</dbReference>
<evidence type="ECO:0000313" key="3">
    <source>
        <dbReference type="EMBL" id="CEN45173.1"/>
    </source>
</evidence>
<dbReference type="Proteomes" id="UP000045051">
    <property type="component" value="Unassembled WGS sequence"/>
</dbReference>
<name>A0A0B7I5L2_9FLAO</name>
<evidence type="ECO:0000259" key="2">
    <source>
        <dbReference type="Pfam" id="PF18990"/>
    </source>
</evidence>
<reference evidence="3 4" key="1">
    <citation type="submission" date="2015-01" db="EMBL/GenBank/DDBJ databases">
        <authorList>
            <person name="Xiang T."/>
            <person name="Song Y."/>
            <person name="Huang L."/>
            <person name="Wang B."/>
            <person name="Wu P."/>
        </authorList>
    </citation>
    <scope>NUCLEOTIDE SEQUENCE [LARGE SCALE GENOMIC DNA]</scope>
    <source>
        <strain evidence="3 4">CcD38</strain>
    </source>
</reference>
<dbReference type="AlphaFoldDB" id="A0A0B7I5L2"/>
<dbReference type="Pfam" id="PF18990">
    <property type="entry name" value="DUF5723"/>
    <property type="match status" value="1"/>
</dbReference>
<evidence type="ECO:0000313" key="4">
    <source>
        <dbReference type="Proteomes" id="UP000045051"/>
    </source>
</evidence>
<dbReference type="InterPro" id="IPR043781">
    <property type="entry name" value="DUF5723"/>
</dbReference>
<feature type="chain" id="PRO_5002116396" description="DUF5723 domain-containing protein" evidence="1">
    <location>
        <begin position="19"/>
        <end position="454"/>
    </location>
</feature>
<keyword evidence="4" id="KW-1185">Reference proteome</keyword>
<accession>A0A0B7I5L2</accession>
<sequence>MKKIFFLLLMLSTFSIRAQQSFSGFRVSPYGGIYSIINNPAEAVGGMHKKGVNLLSFDGIFSNNKVPLSLSGLSDSFEKFTKTGEGSVFSHNDLDADFNLDILGPSAFFNIGNKNAIAITSRVRAIADARGVDAKILESYFSDTNLMDLAAYPSIKIDNQHILVNAFSEVGVSWGSIVFSNEKHTIKVGVTLKAIQGIISSRAGFDDFSGAIKLEQKKDDVILNISGTGDFSINNGGINIWGEDSDSKFRLQSSASTFVFDAGFAYEYRKEPCPDCEKTPYDFKFGLAFTDAGRLNYTTTENSKKYSINSSVTSVALNLDNLQRDLDRSNLVSQTSLKGKTFTSSLPVALRIYADARILRKFFVDFSGQFASSDKKDKIYNAAYANSFVLTPRYESRWIGFYLPIANIQQVGTTIGTGLRVGPLVVGSSSIISNLFSNNTKGINVFAGITYQWH</sequence>
<dbReference type="EMBL" id="CDOI01000133">
    <property type="protein sequence ID" value="CEN45173.1"/>
    <property type="molecule type" value="Genomic_DNA"/>
</dbReference>
<evidence type="ECO:0000256" key="1">
    <source>
        <dbReference type="SAM" id="SignalP"/>
    </source>
</evidence>
<protein>
    <recommendedName>
        <fullName evidence="2">DUF5723 domain-containing protein</fullName>
    </recommendedName>
</protein>
<feature type="signal peptide" evidence="1">
    <location>
        <begin position="1"/>
        <end position="18"/>
    </location>
</feature>